<dbReference type="Proteomes" id="UP001646157">
    <property type="component" value="Unassembled WGS sequence"/>
</dbReference>
<accession>A0ABS2NEV3</accession>
<evidence type="ECO:0000313" key="3">
    <source>
        <dbReference type="Proteomes" id="UP001646157"/>
    </source>
</evidence>
<comment type="caution">
    <text evidence="2">The sequence shown here is derived from an EMBL/GenBank/DDBJ whole genome shotgun (WGS) entry which is preliminary data.</text>
</comment>
<keyword evidence="1" id="KW-0732">Signal</keyword>
<keyword evidence="3" id="KW-1185">Reference proteome</keyword>
<protein>
    <submittedName>
        <fullName evidence="2">Uncharacterized protein</fullName>
    </submittedName>
</protein>
<gene>
    <name evidence="2" type="ORF">JOC86_002914</name>
</gene>
<feature type="signal peptide" evidence="1">
    <location>
        <begin position="1"/>
        <end position="25"/>
    </location>
</feature>
<sequence>MRPNMILKFIFIFLLMSSHSLEVSADNLPYSLESLEWEKVDKIIPRDSKFTVIDIESGKSFEVQRRAGSSHADVQPLTKKDTKMMKNIYGGKWSWNRRAILVLVDDQLIAASMHGMPHGAGALDNNFSGHFCIHFKGSTTHGSHRKDPAHQLMILKASQKLDEYLFYSDPIEIINAFFISIKNKDATIFNKIIHHPTVPKSLSNKVKKIENIKILQTPELTPEEYSGFNVIEVPIKFELKQKGVRKEIIEGNLVLIKEGGGNQWYIDGKSLAELL</sequence>
<name>A0ABS2NEV3_9BACI</name>
<evidence type="ECO:0000256" key="1">
    <source>
        <dbReference type="SAM" id="SignalP"/>
    </source>
</evidence>
<organism evidence="2 3">
    <name type="scientific">Rossellomorea pakistanensis</name>
    <dbReference type="NCBI Taxonomy" id="992288"/>
    <lineage>
        <taxon>Bacteria</taxon>
        <taxon>Bacillati</taxon>
        <taxon>Bacillota</taxon>
        <taxon>Bacilli</taxon>
        <taxon>Bacillales</taxon>
        <taxon>Bacillaceae</taxon>
        <taxon>Rossellomorea</taxon>
    </lineage>
</organism>
<evidence type="ECO:0000313" key="2">
    <source>
        <dbReference type="EMBL" id="MBM7586362.1"/>
    </source>
</evidence>
<dbReference type="EMBL" id="JAFBDZ010000003">
    <property type="protein sequence ID" value="MBM7586362.1"/>
    <property type="molecule type" value="Genomic_DNA"/>
</dbReference>
<feature type="chain" id="PRO_5045639267" evidence="1">
    <location>
        <begin position="26"/>
        <end position="275"/>
    </location>
</feature>
<reference evidence="2 3" key="1">
    <citation type="submission" date="2021-01" db="EMBL/GenBank/DDBJ databases">
        <title>Genomic Encyclopedia of Type Strains, Phase IV (KMG-IV): sequencing the most valuable type-strain genomes for metagenomic binning, comparative biology and taxonomic classification.</title>
        <authorList>
            <person name="Goeker M."/>
        </authorList>
    </citation>
    <scope>NUCLEOTIDE SEQUENCE [LARGE SCALE GENOMIC DNA]</scope>
    <source>
        <strain evidence="2 3">DSM 24834</strain>
    </source>
</reference>
<proteinExistence type="predicted"/>